<proteinExistence type="predicted"/>
<sequence length="116" mass="13270">MCTFLLVLIHYGRLQRCTSLGEIFSEKCLQPSAASDLVCSSFTNRQWKINQRNAPSVLVPCHQFTSQWPTVNSPSAPDGEPAINFALQQINVDQVVLENEHHLFFFLHENQREKKV</sequence>
<gene>
    <name evidence="1" type="ORF">GOODEAATRI_003929</name>
</gene>
<reference evidence="1 2" key="1">
    <citation type="submission" date="2021-06" db="EMBL/GenBank/DDBJ databases">
        <authorList>
            <person name="Palmer J.M."/>
        </authorList>
    </citation>
    <scope>NUCLEOTIDE SEQUENCE [LARGE SCALE GENOMIC DNA]</scope>
    <source>
        <strain evidence="1 2">GA_2019</strain>
        <tissue evidence="1">Muscle</tissue>
    </source>
</reference>
<evidence type="ECO:0000313" key="2">
    <source>
        <dbReference type="Proteomes" id="UP001476798"/>
    </source>
</evidence>
<comment type="caution">
    <text evidence="1">The sequence shown here is derived from an EMBL/GenBank/DDBJ whole genome shotgun (WGS) entry which is preliminary data.</text>
</comment>
<accession>A0ABV0PB93</accession>
<keyword evidence="2" id="KW-1185">Reference proteome</keyword>
<name>A0ABV0PB93_9TELE</name>
<dbReference type="Proteomes" id="UP001476798">
    <property type="component" value="Unassembled WGS sequence"/>
</dbReference>
<dbReference type="EMBL" id="JAHRIO010070124">
    <property type="protein sequence ID" value="MEQ2180703.1"/>
    <property type="molecule type" value="Genomic_DNA"/>
</dbReference>
<organism evidence="1 2">
    <name type="scientific">Goodea atripinnis</name>
    <dbReference type="NCBI Taxonomy" id="208336"/>
    <lineage>
        <taxon>Eukaryota</taxon>
        <taxon>Metazoa</taxon>
        <taxon>Chordata</taxon>
        <taxon>Craniata</taxon>
        <taxon>Vertebrata</taxon>
        <taxon>Euteleostomi</taxon>
        <taxon>Actinopterygii</taxon>
        <taxon>Neopterygii</taxon>
        <taxon>Teleostei</taxon>
        <taxon>Neoteleostei</taxon>
        <taxon>Acanthomorphata</taxon>
        <taxon>Ovalentaria</taxon>
        <taxon>Atherinomorphae</taxon>
        <taxon>Cyprinodontiformes</taxon>
        <taxon>Goodeidae</taxon>
        <taxon>Goodea</taxon>
    </lineage>
</organism>
<protein>
    <submittedName>
        <fullName evidence="1">Uncharacterized protein</fullName>
    </submittedName>
</protein>
<evidence type="ECO:0000313" key="1">
    <source>
        <dbReference type="EMBL" id="MEQ2180703.1"/>
    </source>
</evidence>